<dbReference type="AlphaFoldDB" id="A0A0F9AN77"/>
<dbReference type="SUPFAM" id="SSF53383">
    <property type="entry name" value="PLP-dependent transferases"/>
    <property type="match status" value="1"/>
</dbReference>
<dbReference type="EMBL" id="LAZR01056681">
    <property type="protein sequence ID" value="KKK73671.1"/>
    <property type="molecule type" value="Genomic_DNA"/>
</dbReference>
<name>A0A0F9AN77_9ZZZZ</name>
<comment type="caution">
    <text evidence="1">The sequence shown here is derived from an EMBL/GenBank/DDBJ whole genome shotgun (WGS) entry which is preliminary data.</text>
</comment>
<evidence type="ECO:0008006" key="2">
    <source>
        <dbReference type="Google" id="ProtNLM"/>
    </source>
</evidence>
<protein>
    <recommendedName>
        <fullName evidence="2">Aminotransferase class I/classII domain-containing protein</fullName>
    </recommendedName>
</protein>
<sequence>SIQGLTVFKPDANFIFCRLPDHCLSGPEVTKRLFVEHNIYIKHCQEKTLPESDRYLRIASRTQAENHKLIEALRDIIGGAGS</sequence>
<feature type="non-terminal residue" evidence="1">
    <location>
        <position position="1"/>
    </location>
</feature>
<reference evidence="1" key="1">
    <citation type="journal article" date="2015" name="Nature">
        <title>Complex archaea that bridge the gap between prokaryotes and eukaryotes.</title>
        <authorList>
            <person name="Spang A."/>
            <person name="Saw J.H."/>
            <person name="Jorgensen S.L."/>
            <person name="Zaremba-Niedzwiedzka K."/>
            <person name="Martijn J."/>
            <person name="Lind A.E."/>
            <person name="van Eijk R."/>
            <person name="Schleper C."/>
            <person name="Guy L."/>
            <person name="Ettema T.J."/>
        </authorList>
    </citation>
    <scope>NUCLEOTIDE SEQUENCE</scope>
</reference>
<proteinExistence type="predicted"/>
<dbReference type="InterPro" id="IPR015422">
    <property type="entry name" value="PyrdxlP-dep_Trfase_small"/>
</dbReference>
<dbReference type="InterPro" id="IPR015424">
    <property type="entry name" value="PyrdxlP-dep_Trfase"/>
</dbReference>
<dbReference type="Gene3D" id="3.90.1150.10">
    <property type="entry name" value="Aspartate Aminotransferase, domain 1"/>
    <property type="match status" value="1"/>
</dbReference>
<evidence type="ECO:0000313" key="1">
    <source>
        <dbReference type="EMBL" id="KKK73671.1"/>
    </source>
</evidence>
<accession>A0A0F9AN77</accession>
<gene>
    <name evidence="1" type="ORF">LCGC14_2891490</name>
</gene>
<organism evidence="1">
    <name type="scientific">marine sediment metagenome</name>
    <dbReference type="NCBI Taxonomy" id="412755"/>
    <lineage>
        <taxon>unclassified sequences</taxon>
        <taxon>metagenomes</taxon>
        <taxon>ecological metagenomes</taxon>
    </lineage>
</organism>